<gene>
    <name evidence="2" type="ORF">KSS89_03195</name>
</gene>
<keyword evidence="3" id="KW-1185">Reference proteome</keyword>
<dbReference type="Pfam" id="PF04350">
    <property type="entry name" value="PilO"/>
    <property type="match status" value="1"/>
</dbReference>
<dbReference type="InterPro" id="IPR014717">
    <property type="entry name" value="Transl_elong_EF1B/ribsomal_bS6"/>
</dbReference>
<dbReference type="Proteomes" id="UP000693952">
    <property type="component" value="Chromosome"/>
</dbReference>
<feature type="transmembrane region" description="Helical" evidence="1">
    <location>
        <begin position="32"/>
        <end position="53"/>
    </location>
</feature>
<dbReference type="RefSeq" id="WP_124345563.1">
    <property type="nucleotide sequence ID" value="NZ_CP027706.1"/>
</dbReference>
<dbReference type="PANTHER" id="PTHR39555">
    <property type="entry name" value="FIMBRIAL ASSEMBLY PROTEIN PILO-LIKE PROTEIN-RELATED"/>
    <property type="match status" value="1"/>
</dbReference>
<evidence type="ECO:0000313" key="2">
    <source>
        <dbReference type="EMBL" id="QXH41246.1"/>
    </source>
</evidence>
<keyword evidence="1" id="KW-0812">Transmembrane</keyword>
<organism evidence="2 3">
    <name type="scientific">Pseudomonas sessilinigenes</name>
    <dbReference type="NCBI Taxonomy" id="658629"/>
    <lineage>
        <taxon>Bacteria</taxon>
        <taxon>Pseudomonadati</taxon>
        <taxon>Pseudomonadota</taxon>
        <taxon>Gammaproteobacteria</taxon>
        <taxon>Pseudomonadales</taxon>
        <taxon>Pseudomonadaceae</taxon>
        <taxon>Pseudomonas</taxon>
    </lineage>
</organism>
<dbReference type="PANTHER" id="PTHR39555:SF1">
    <property type="entry name" value="TYPE IV PILUS INNER MEMBRANE COMPONENT PILO"/>
    <property type="match status" value="1"/>
</dbReference>
<evidence type="ECO:0000313" key="3">
    <source>
        <dbReference type="Proteomes" id="UP000693952"/>
    </source>
</evidence>
<reference evidence="2" key="1">
    <citation type="submission" date="2021-06" db="EMBL/GenBank/DDBJ databases">
        <title>Updating the genus Pseudomonas: Description of 43 new species and partition of the Pseudomonas putida group.</title>
        <authorList>
            <person name="Girard L."/>
            <person name="Lood C."/>
            <person name="Vandamme P."/>
            <person name="Rokni-Zadeh H."/>
            <person name="van Noort V."/>
            <person name="Hofte M."/>
            <person name="Lavigne R."/>
            <person name="De Mot R."/>
        </authorList>
    </citation>
    <scope>NUCLEOTIDE SEQUENCE</scope>
    <source>
        <strain evidence="2">CMR12a</strain>
    </source>
</reference>
<keyword evidence="1" id="KW-1133">Transmembrane helix</keyword>
<dbReference type="Gene3D" id="3.30.70.60">
    <property type="match status" value="1"/>
</dbReference>
<name>A0ABX8MT20_9PSED</name>
<dbReference type="InterPro" id="IPR007445">
    <property type="entry name" value="PilO"/>
</dbReference>
<protein>
    <submittedName>
        <fullName evidence="2">Type 4a pilus biogenesis protein PilO</fullName>
    </submittedName>
</protein>
<proteinExistence type="predicted"/>
<keyword evidence="1" id="KW-0472">Membrane</keyword>
<dbReference type="PIRSF" id="PIRSF016482">
    <property type="entry name" value="PilO"/>
    <property type="match status" value="1"/>
</dbReference>
<sequence>MNHWLGAIQAGGFDWRTLDLGNPGAWPEALKGVLLILLMCLVLAVGQVFYLGVGQEQWKQMRQEHVRLKARIAGKFRQAGSLDSWREQVALVRENLDRALEQFFQGAEIPGLLEDISRLGQDAGLVFEAISLRPGVPRQFHVQLPIQISVVGGYHELATFAAGLAGLPRMVTLHDLRISPVEGHEPVRLRMNVEARIYRLAKQDSHP</sequence>
<accession>A0ABX8MT20</accession>
<evidence type="ECO:0000256" key="1">
    <source>
        <dbReference type="SAM" id="Phobius"/>
    </source>
</evidence>
<dbReference type="EMBL" id="CP077074">
    <property type="protein sequence ID" value="QXH41246.1"/>
    <property type="molecule type" value="Genomic_DNA"/>
</dbReference>